<dbReference type="InterPro" id="IPR040442">
    <property type="entry name" value="Pyrv_kinase-like_dom_sf"/>
</dbReference>
<evidence type="ECO:0000256" key="2">
    <source>
        <dbReference type="ARBA" id="ARBA00007837"/>
    </source>
</evidence>
<feature type="domain" description="PEP-utilising enzyme C-terminal" evidence="9">
    <location>
        <begin position="87"/>
        <end position="127"/>
    </location>
</feature>
<evidence type="ECO:0000259" key="9">
    <source>
        <dbReference type="Pfam" id="PF02896"/>
    </source>
</evidence>
<dbReference type="InterPro" id="IPR000121">
    <property type="entry name" value="PEP_util_C"/>
</dbReference>
<protein>
    <recommendedName>
        <fullName evidence="12">PEP-utilising enzyme mobile domain-containing protein</fullName>
    </recommendedName>
</protein>
<evidence type="ECO:0000256" key="5">
    <source>
        <dbReference type="ARBA" id="ARBA00022777"/>
    </source>
</evidence>
<dbReference type="PANTHER" id="PTHR46244:SF6">
    <property type="entry name" value="PHOSPHOENOLPYRUVATE-PROTEIN PHOSPHOTRANSFERASE"/>
    <property type="match status" value="1"/>
</dbReference>
<comment type="caution">
    <text evidence="10">The sequence shown here is derived from an EMBL/GenBank/DDBJ whole genome shotgun (WGS) entry which is preliminary data.</text>
</comment>
<dbReference type="GO" id="GO:0016301">
    <property type="term" value="F:kinase activity"/>
    <property type="evidence" value="ECO:0007669"/>
    <property type="project" value="UniProtKB-KW"/>
</dbReference>
<evidence type="ECO:0000313" key="10">
    <source>
        <dbReference type="EMBL" id="PAV72597.1"/>
    </source>
</evidence>
<dbReference type="InterPro" id="IPR050499">
    <property type="entry name" value="PEP-utilizing_PTS_enzyme"/>
</dbReference>
<accession>A0A2A2KFA5</accession>
<evidence type="ECO:0000256" key="3">
    <source>
        <dbReference type="ARBA" id="ARBA00022679"/>
    </source>
</evidence>
<dbReference type="PANTHER" id="PTHR46244">
    <property type="entry name" value="PHOSPHOENOLPYRUVATE-PROTEIN PHOSPHOTRANSFERASE"/>
    <property type="match status" value="1"/>
</dbReference>
<evidence type="ECO:0000256" key="7">
    <source>
        <dbReference type="SAM" id="MobiDB-lite"/>
    </source>
</evidence>
<dbReference type="SUPFAM" id="SSF52009">
    <property type="entry name" value="Phosphohistidine domain"/>
    <property type="match status" value="1"/>
</dbReference>
<feature type="region of interest" description="Disordered" evidence="7">
    <location>
        <begin position="59"/>
        <end position="92"/>
    </location>
</feature>
<dbReference type="Gene3D" id="3.20.20.60">
    <property type="entry name" value="Phosphoenolpyruvate-binding domains"/>
    <property type="match status" value="1"/>
</dbReference>
<evidence type="ECO:0000256" key="6">
    <source>
        <dbReference type="ARBA" id="ARBA00022842"/>
    </source>
</evidence>
<keyword evidence="5" id="KW-0418">Kinase</keyword>
<keyword evidence="11" id="KW-1185">Reference proteome</keyword>
<gene>
    <name evidence="10" type="ORF">WR25_12973</name>
</gene>
<dbReference type="GO" id="GO:0046872">
    <property type="term" value="F:metal ion binding"/>
    <property type="evidence" value="ECO:0007669"/>
    <property type="project" value="UniProtKB-KW"/>
</dbReference>
<comment type="similarity">
    <text evidence="2">Belongs to the PEP-utilizing enzyme family.</text>
</comment>
<name>A0A2A2KFA5_9BILA</name>
<keyword evidence="3" id="KW-0808">Transferase</keyword>
<feature type="compositionally biased region" description="Basic and acidic residues" evidence="7">
    <location>
        <begin position="59"/>
        <end position="71"/>
    </location>
</feature>
<dbReference type="InterPro" id="IPR008279">
    <property type="entry name" value="PEP-util_enz_mobile_dom"/>
</dbReference>
<dbReference type="Proteomes" id="UP000218231">
    <property type="component" value="Unassembled WGS sequence"/>
</dbReference>
<reference evidence="10 11" key="1">
    <citation type="journal article" date="2017" name="Curr. Biol.">
        <title>Genome architecture and evolution of a unichromosomal asexual nematode.</title>
        <authorList>
            <person name="Fradin H."/>
            <person name="Zegar C."/>
            <person name="Gutwein M."/>
            <person name="Lucas J."/>
            <person name="Kovtun M."/>
            <person name="Corcoran D."/>
            <person name="Baugh L.R."/>
            <person name="Kiontke K."/>
            <person name="Gunsalus K."/>
            <person name="Fitch D.H."/>
            <person name="Piano F."/>
        </authorList>
    </citation>
    <scope>NUCLEOTIDE SEQUENCE [LARGE SCALE GENOMIC DNA]</scope>
    <source>
        <strain evidence="10">PF1309</strain>
    </source>
</reference>
<evidence type="ECO:0008006" key="12">
    <source>
        <dbReference type="Google" id="ProtNLM"/>
    </source>
</evidence>
<sequence>MAAGGATSHVAILARARGLPCLVAVGEALLELPAGTPLVLDADQGRLETEADAQRLAEVQRHVQQRHETRQRQRAAAQQSARTRDGQQLDYLPLPAEANPVLGLRGIRLGQVRPELLDQQLRALLQSTS</sequence>
<dbReference type="Pfam" id="PF00391">
    <property type="entry name" value="PEP-utilizers"/>
    <property type="match status" value="1"/>
</dbReference>
<proteinExistence type="inferred from homology"/>
<keyword evidence="4" id="KW-0479">Metal-binding</keyword>
<dbReference type="InterPro" id="IPR015813">
    <property type="entry name" value="Pyrv/PenolPyrv_kinase-like_dom"/>
</dbReference>
<organism evidence="10 11">
    <name type="scientific">Diploscapter pachys</name>
    <dbReference type="NCBI Taxonomy" id="2018661"/>
    <lineage>
        <taxon>Eukaryota</taxon>
        <taxon>Metazoa</taxon>
        <taxon>Ecdysozoa</taxon>
        <taxon>Nematoda</taxon>
        <taxon>Chromadorea</taxon>
        <taxon>Rhabditida</taxon>
        <taxon>Rhabditina</taxon>
        <taxon>Rhabditomorpha</taxon>
        <taxon>Rhabditoidea</taxon>
        <taxon>Rhabditidae</taxon>
        <taxon>Diploscapter</taxon>
    </lineage>
</organism>
<dbReference type="EMBL" id="LIAE01008750">
    <property type="protein sequence ID" value="PAV72597.1"/>
    <property type="molecule type" value="Genomic_DNA"/>
</dbReference>
<evidence type="ECO:0000259" key="8">
    <source>
        <dbReference type="Pfam" id="PF00391"/>
    </source>
</evidence>
<comment type="cofactor">
    <cofactor evidence="1">
        <name>Mg(2+)</name>
        <dbReference type="ChEBI" id="CHEBI:18420"/>
    </cofactor>
</comment>
<dbReference type="OrthoDB" id="6123450at2759"/>
<evidence type="ECO:0000256" key="1">
    <source>
        <dbReference type="ARBA" id="ARBA00001946"/>
    </source>
</evidence>
<evidence type="ECO:0000256" key="4">
    <source>
        <dbReference type="ARBA" id="ARBA00022723"/>
    </source>
</evidence>
<dbReference type="Gene3D" id="3.50.30.10">
    <property type="entry name" value="Phosphohistidine domain"/>
    <property type="match status" value="1"/>
</dbReference>
<evidence type="ECO:0000313" key="11">
    <source>
        <dbReference type="Proteomes" id="UP000218231"/>
    </source>
</evidence>
<feature type="domain" description="PEP-utilising enzyme mobile" evidence="8">
    <location>
        <begin position="2"/>
        <end position="45"/>
    </location>
</feature>
<dbReference type="AlphaFoldDB" id="A0A2A2KFA5"/>
<dbReference type="InterPro" id="IPR036637">
    <property type="entry name" value="Phosphohistidine_dom_sf"/>
</dbReference>
<dbReference type="SUPFAM" id="SSF51621">
    <property type="entry name" value="Phosphoenolpyruvate/pyruvate domain"/>
    <property type="match status" value="1"/>
</dbReference>
<keyword evidence="6" id="KW-0460">Magnesium</keyword>
<dbReference type="Pfam" id="PF02896">
    <property type="entry name" value="PEP-utilizers_C"/>
    <property type="match status" value="1"/>
</dbReference>